<dbReference type="GO" id="GO:0000287">
    <property type="term" value="F:magnesium ion binding"/>
    <property type="evidence" value="ECO:0007669"/>
    <property type="project" value="TreeGrafter"/>
</dbReference>
<evidence type="ECO:0000313" key="6">
    <source>
        <dbReference type="EMBL" id="BDB98217.1"/>
    </source>
</evidence>
<reference evidence="6 7" key="1">
    <citation type="journal article" date="2022" name="Microbiol. Resour. Announc.">
        <title>Complete Genome Sequence of the Hyperthermophilic and Acidophilic Archaeon Saccharolobus caldissimus Strain HS-3T.</title>
        <authorList>
            <person name="Sakai H.D."/>
            <person name="Kurosawa N."/>
        </authorList>
    </citation>
    <scope>NUCLEOTIDE SEQUENCE [LARGE SCALE GENOMIC DNA]</scope>
    <source>
        <strain evidence="6 7">JCM32116</strain>
    </source>
</reference>
<sequence>MKCEIKFQEISPSIPIDDLNVYRVIFLDKGFYVRIDIDGKPQYLSLINGNLTVYSREMYEIVKEIDFDSCEPNKLIEGVLDEIVYILGNKRTKLFERFDELFDNITEGRLKDLREIKDLRKEIQALYLDSSSLYYVSKKLSRYISKDIQDEIEFAYERAEILITRSSDLYNIYLTEVQNELNVIIKKLTSISFIFLPVTAIASIYAVTYSSLPSNFSTVYAIYFLSPLVILGILLTVYLRKIGWL</sequence>
<dbReference type="PANTHER" id="PTHR46494">
    <property type="entry name" value="CORA FAMILY METAL ION TRANSPORTER (EUROFUNG)"/>
    <property type="match status" value="1"/>
</dbReference>
<dbReference type="InterPro" id="IPR045863">
    <property type="entry name" value="CorA_TM1_TM2"/>
</dbReference>
<dbReference type="KEGG" id="scas:SACC_12340"/>
<evidence type="ECO:0008006" key="8">
    <source>
        <dbReference type="Google" id="ProtNLM"/>
    </source>
</evidence>
<dbReference type="GeneID" id="68865974"/>
<dbReference type="Pfam" id="PF01544">
    <property type="entry name" value="CorA"/>
    <property type="match status" value="1"/>
</dbReference>
<dbReference type="GO" id="GO:0005886">
    <property type="term" value="C:plasma membrane"/>
    <property type="evidence" value="ECO:0007669"/>
    <property type="project" value="UniProtKB-SubCell"/>
</dbReference>
<dbReference type="PANTHER" id="PTHR46494:SF1">
    <property type="entry name" value="CORA FAMILY METAL ION TRANSPORTER (EUROFUNG)"/>
    <property type="match status" value="1"/>
</dbReference>
<evidence type="ECO:0000256" key="4">
    <source>
        <dbReference type="ARBA" id="ARBA00023136"/>
    </source>
</evidence>
<dbReference type="GO" id="GO:0050897">
    <property type="term" value="F:cobalt ion binding"/>
    <property type="evidence" value="ECO:0007669"/>
    <property type="project" value="TreeGrafter"/>
</dbReference>
<feature type="transmembrane region" description="Helical" evidence="5">
    <location>
        <begin position="220"/>
        <end position="239"/>
    </location>
</feature>
<dbReference type="SUPFAM" id="SSF144083">
    <property type="entry name" value="Magnesium transport protein CorA, transmembrane region"/>
    <property type="match status" value="1"/>
</dbReference>
<keyword evidence="3 5" id="KW-1133">Transmembrane helix</keyword>
<keyword evidence="7" id="KW-1185">Reference proteome</keyword>
<comment type="subcellular location">
    <subcellularLocation>
        <location evidence="1">Cell membrane</location>
        <topology evidence="1">Multi-pass membrane protein</topology>
    </subcellularLocation>
</comment>
<protein>
    <recommendedName>
        <fullName evidence="8">Mg2 transporter protein CorA family protein</fullName>
    </recommendedName>
</protein>
<gene>
    <name evidence="6" type="ORF">SACC_12340</name>
</gene>
<dbReference type="Gene3D" id="1.20.58.340">
    <property type="entry name" value="Magnesium transport protein CorA, transmembrane region"/>
    <property type="match status" value="1"/>
</dbReference>
<keyword evidence="2 5" id="KW-0812">Transmembrane</keyword>
<evidence type="ECO:0000256" key="2">
    <source>
        <dbReference type="ARBA" id="ARBA00022692"/>
    </source>
</evidence>
<feature type="transmembrane region" description="Helical" evidence="5">
    <location>
        <begin position="188"/>
        <end position="208"/>
    </location>
</feature>
<evidence type="ECO:0000256" key="5">
    <source>
        <dbReference type="SAM" id="Phobius"/>
    </source>
</evidence>
<dbReference type="AlphaFoldDB" id="A0AAQ4CQY6"/>
<proteinExistence type="predicted"/>
<evidence type="ECO:0000313" key="7">
    <source>
        <dbReference type="Proteomes" id="UP001319921"/>
    </source>
</evidence>
<evidence type="ECO:0000256" key="3">
    <source>
        <dbReference type="ARBA" id="ARBA00022989"/>
    </source>
</evidence>
<name>A0AAQ4CQY6_9CREN</name>
<dbReference type="InterPro" id="IPR002523">
    <property type="entry name" value="MgTranspt_CorA/ZnTranspt_ZntB"/>
</dbReference>
<dbReference type="GO" id="GO:0015095">
    <property type="term" value="F:magnesium ion transmembrane transporter activity"/>
    <property type="evidence" value="ECO:0007669"/>
    <property type="project" value="TreeGrafter"/>
</dbReference>
<dbReference type="GO" id="GO:0015087">
    <property type="term" value="F:cobalt ion transmembrane transporter activity"/>
    <property type="evidence" value="ECO:0007669"/>
    <property type="project" value="TreeGrafter"/>
</dbReference>
<organism evidence="6 7">
    <name type="scientific">Saccharolobus caldissimus</name>
    <dbReference type="NCBI Taxonomy" id="1702097"/>
    <lineage>
        <taxon>Archaea</taxon>
        <taxon>Thermoproteota</taxon>
        <taxon>Thermoprotei</taxon>
        <taxon>Sulfolobales</taxon>
        <taxon>Sulfolobaceae</taxon>
        <taxon>Saccharolobus</taxon>
    </lineage>
</organism>
<accession>A0AAQ4CQY6</accession>
<keyword evidence="4 5" id="KW-0472">Membrane</keyword>
<evidence type="ECO:0000256" key="1">
    <source>
        <dbReference type="ARBA" id="ARBA00004651"/>
    </source>
</evidence>
<dbReference type="Proteomes" id="UP001319921">
    <property type="component" value="Chromosome"/>
</dbReference>
<dbReference type="RefSeq" id="WP_229572134.1">
    <property type="nucleotide sequence ID" value="NZ_AP025226.1"/>
</dbReference>
<dbReference type="EMBL" id="AP025226">
    <property type="protein sequence ID" value="BDB98217.1"/>
    <property type="molecule type" value="Genomic_DNA"/>
</dbReference>